<protein>
    <recommendedName>
        <fullName evidence="4">Terpene synthase</fullName>
        <ecNumber evidence="4">4.2.3.-</ecNumber>
    </recommendedName>
</protein>
<name>A0A0C1E367_ASPUT</name>
<dbReference type="AlphaFoldDB" id="A0A0C1E367"/>
<evidence type="ECO:0000256" key="3">
    <source>
        <dbReference type="ARBA" id="ARBA00022842"/>
    </source>
</evidence>
<reference evidence="6 7" key="1">
    <citation type="submission" date="2014-11" db="EMBL/GenBank/DDBJ databases">
        <title>Genomics derived discovery of secondary metabolites biosynthetic gene clusters in Aspergillus ustus.</title>
        <authorList>
            <person name="Pi B."/>
            <person name="Dai F."/>
            <person name="Song X."/>
            <person name="Zhu C."/>
            <person name="Li H."/>
            <person name="Yu D."/>
        </authorList>
    </citation>
    <scope>NUCLEOTIDE SEQUENCE [LARGE SCALE GENOMIC DNA]</scope>
    <source>
        <strain evidence="6 7">3.3904</strain>
    </source>
</reference>
<evidence type="ECO:0000313" key="7">
    <source>
        <dbReference type="Proteomes" id="UP000053475"/>
    </source>
</evidence>
<dbReference type="InterPro" id="IPR034686">
    <property type="entry name" value="Terpene_cyclase-like_2"/>
</dbReference>
<sequence>MSAGLPNEGRSVERPTTMGSITTFPTPTRASMAIPAPSRSKIVSATIATLSLRPPPSFFQPLCHPDVEAVSHEVDTYFLHHWPFESEKARQKFVAAGFSRVTCLYFPKSLDDRIHFACRLLTLLFLIDDLLENMSFEDGSEYNERLIPIMRGDAEPDRDVPVEYITWDLWESMRAHDRDLADDIVEPVTLFMRAQTDRARAKPLGLGEYFEYRERDVGKALLSALMRFSMGLRLSTYELSSMRHIDANCSKHISVINDIYSYEKELYSSHVAHEEGGVLCTSVRTLAQEANIDVQATKRVLFFMCREWEIIHQEMEEELRASGKVSEAALAYVKGLEYQMSGNELWSRTTLRYSVVG</sequence>
<feature type="compositionally biased region" description="Polar residues" evidence="5">
    <location>
        <begin position="17"/>
        <end position="29"/>
    </location>
</feature>
<dbReference type="Gene3D" id="1.10.600.10">
    <property type="entry name" value="Farnesyl Diphosphate Synthase"/>
    <property type="match status" value="1"/>
</dbReference>
<dbReference type="PANTHER" id="PTHR35201">
    <property type="entry name" value="TERPENE SYNTHASE"/>
    <property type="match status" value="1"/>
</dbReference>
<dbReference type="PANTHER" id="PTHR35201:SF4">
    <property type="entry name" value="BETA-PINACENE SYNTHASE-RELATED"/>
    <property type="match status" value="1"/>
</dbReference>
<feature type="region of interest" description="Disordered" evidence="5">
    <location>
        <begin position="1"/>
        <end position="29"/>
    </location>
</feature>
<keyword evidence="4" id="KW-0456">Lyase</keyword>
<keyword evidence="4" id="KW-0479">Metal-binding</keyword>
<evidence type="ECO:0000256" key="1">
    <source>
        <dbReference type="ARBA" id="ARBA00001946"/>
    </source>
</evidence>
<evidence type="ECO:0000313" key="6">
    <source>
        <dbReference type="EMBL" id="KIA75982.1"/>
    </source>
</evidence>
<comment type="cofactor">
    <cofactor evidence="1 4">
        <name>Mg(2+)</name>
        <dbReference type="ChEBI" id="CHEBI:18420"/>
    </cofactor>
</comment>
<evidence type="ECO:0000256" key="4">
    <source>
        <dbReference type="RuleBase" id="RU366034"/>
    </source>
</evidence>
<dbReference type="EC" id="4.2.3.-" evidence="4"/>
<keyword evidence="7" id="KW-1185">Reference proteome</keyword>
<dbReference type="Proteomes" id="UP000053475">
    <property type="component" value="Unassembled WGS sequence"/>
</dbReference>
<dbReference type="GO" id="GO:0008299">
    <property type="term" value="P:isoprenoid biosynthetic process"/>
    <property type="evidence" value="ECO:0007669"/>
    <property type="project" value="UniProtKB-ARBA"/>
</dbReference>
<gene>
    <name evidence="6" type="ORF">HK57_00225</name>
</gene>
<dbReference type="GO" id="GO:0046872">
    <property type="term" value="F:metal ion binding"/>
    <property type="evidence" value="ECO:0007669"/>
    <property type="project" value="UniProtKB-KW"/>
</dbReference>
<dbReference type="SUPFAM" id="SSF48576">
    <property type="entry name" value="Terpenoid synthases"/>
    <property type="match status" value="1"/>
</dbReference>
<accession>A0A0C1E367</accession>
<evidence type="ECO:0000256" key="5">
    <source>
        <dbReference type="SAM" id="MobiDB-lite"/>
    </source>
</evidence>
<dbReference type="Pfam" id="PF19086">
    <property type="entry name" value="Terpene_syn_C_2"/>
    <property type="match status" value="1"/>
</dbReference>
<dbReference type="EMBL" id="JOMC01000016">
    <property type="protein sequence ID" value="KIA75982.1"/>
    <property type="molecule type" value="Genomic_DNA"/>
</dbReference>
<dbReference type="GO" id="GO:0010333">
    <property type="term" value="F:terpene synthase activity"/>
    <property type="evidence" value="ECO:0007669"/>
    <property type="project" value="InterPro"/>
</dbReference>
<dbReference type="InterPro" id="IPR008949">
    <property type="entry name" value="Isoprenoid_synthase_dom_sf"/>
</dbReference>
<evidence type="ECO:0000256" key="2">
    <source>
        <dbReference type="ARBA" id="ARBA00006333"/>
    </source>
</evidence>
<proteinExistence type="inferred from homology"/>
<comment type="similarity">
    <text evidence="2 4">Belongs to the terpene synthase family.</text>
</comment>
<organism evidence="6 7">
    <name type="scientific">Aspergillus ustus</name>
    <dbReference type="NCBI Taxonomy" id="40382"/>
    <lineage>
        <taxon>Eukaryota</taxon>
        <taxon>Fungi</taxon>
        <taxon>Dikarya</taxon>
        <taxon>Ascomycota</taxon>
        <taxon>Pezizomycotina</taxon>
        <taxon>Eurotiomycetes</taxon>
        <taxon>Eurotiomycetidae</taxon>
        <taxon>Eurotiales</taxon>
        <taxon>Aspergillaceae</taxon>
        <taxon>Aspergillus</taxon>
        <taxon>Aspergillus subgen. Nidulantes</taxon>
    </lineage>
</organism>
<comment type="caution">
    <text evidence="6">The sequence shown here is derived from an EMBL/GenBank/DDBJ whole genome shotgun (WGS) entry which is preliminary data.</text>
</comment>
<keyword evidence="3 4" id="KW-0460">Magnesium</keyword>